<organism evidence="5 6">
    <name type="scientific">Candidatus Mediterraneibacter faecigallinarum</name>
    <dbReference type="NCBI Taxonomy" id="2838669"/>
    <lineage>
        <taxon>Bacteria</taxon>
        <taxon>Bacillati</taxon>
        <taxon>Bacillota</taxon>
        <taxon>Clostridia</taxon>
        <taxon>Lachnospirales</taxon>
        <taxon>Lachnospiraceae</taxon>
        <taxon>Mediterraneibacter</taxon>
    </lineage>
</organism>
<evidence type="ECO:0000313" key="6">
    <source>
        <dbReference type="Proteomes" id="UP000823894"/>
    </source>
</evidence>
<dbReference type="SUPFAM" id="SSF46689">
    <property type="entry name" value="Homeodomain-like"/>
    <property type="match status" value="2"/>
</dbReference>
<name>A0A9D2SXK1_9FIRM</name>
<proteinExistence type="predicted"/>
<evidence type="ECO:0000256" key="2">
    <source>
        <dbReference type="ARBA" id="ARBA00023125"/>
    </source>
</evidence>
<dbReference type="AlphaFoldDB" id="A0A9D2SXK1"/>
<dbReference type="PROSITE" id="PS00041">
    <property type="entry name" value="HTH_ARAC_FAMILY_1"/>
    <property type="match status" value="1"/>
</dbReference>
<dbReference type="SMART" id="SM00342">
    <property type="entry name" value="HTH_ARAC"/>
    <property type="match status" value="1"/>
</dbReference>
<evidence type="ECO:0000259" key="4">
    <source>
        <dbReference type="PROSITE" id="PS01124"/>
    </source>
</evidence>
<dbReference type="PANTHER" id="PTHR43280:SF34">
    <property type="entry name" value="ARAC-FAMILY TRANSCRIPTIONAL REGULATOR"/>
    <property type="match status" value="1"/>
</dbReference>
<evidence type="ECO:0000256" key="3">
    <source>
        <dbReference type="ARBA" id="ARBA00023163"/>
    </source>
</evidence>
<dbReference type="Proteomes" id="UP000823894">
    <property type="component" value="Unassembled WGS sequence"/>
</dbReference>
<keyword evidence="3" id="KW-0804">Transcription</keyword>
<dbReference type="Gene3D" id="1.10.10.60">
    <property type="entry name" value="Homeodomain-like"/>
    <property type="match status" value="2"/>
</dbReference>
<dbReference type="PROSITE" id="PS01124">
    <property type="entry name" value="HTH_ARAC_FAMILY_2"/>
    <property type="match status" value="1"/>
</dbReference>
<dbReference type="InterPro" id="IPR009057">
    <property type="entry name" value="Homeodomain-like_sf"/>
</dbReference>
<protein>
    <submittedName>
        <fullName evidence="5">AraC family transcriptional regulator</fullName>
    </submittedName>
</protein>
<dbReference type="Pfam" id="PF12833">
    <property type="entry name" value="HTH_18"/>
    <property type="match status" value="1"/>
</dbReference>
<dbReference type="PRINTS" id="PR00032">
    <property type="entry name" value="HTHARAC"/>
</dbReference>
<dbReference type="InterPro" id="IPR018062">
    <property type="entry name" value="HTH_AraC-typ_CS"/>
</dbReference>
<evidence type="ECO:0000313" key="5">
    <source>
        <dbReference type="EMBL" id="HJC38069.1"/>
    </source>
</evidence>
<accession>A0A9D2SXK1</accession>
<dbReference type="InterPro" id="IPR020449">
    <property type="entry name" value="Tscrpt_reg_AraC-type_HTH"/>
</dbReference>
<comment type="caution">
    <text evidence="5">The sequence shown here is derived from an EMBL/GenBank/DDBJ whole genome shotgun (WGS) entry which is preliminary data.</text>
</comment>
<keyword evidence="1" id="KW-0805">Transcription regulation</keyword>
<dbReference type="InterPro" id="IPR018060">
    <property type="entry name" value="HTH_AraC"/>
</dbReference>
<feature type="domain" description="HTH araC/xylS-type" evidence="4">
    <location>
        <begin position="307"/>
        <end position="405"/>
    </location>
</feature>
<keyword evidence="2" id="KW-0238">DNA-binding</keyword>
<dbReference type="GO" id="GO:0043565">
    <property type="term" value="F:sequence-specific DNA binding"/>
    <property type="evidence" value="ECO:0007669"/>
    <property type="project" value="InterPro"/>
</dbReference>
<dbReference type="PANTHER" id="PTHR43280">
    <property type="entry name" value="ARAC-FAMILY TRANSCRIPTIONAL REGULATOR"/>
    <property type="match status" value="1"/>
</dbReference>
<reference evidence="5" key="1">
    <citation type="journal article" date="2021" name="PeerJ">
        <title>Extensive microbial diversity within the chicken gut microbiome revealed by metagenomics and culture.</title>
        <authorList>
            <person name="Gilroy R."/>
            <person name="Ravi A."/>
            <person name="Getino M."/>
            <person name="Pursley I."/>
            <person name="Horton D.L."/>
            <person name="Alikhan N.F."/>
            <person name="Baker D."/>
            <person name="Gharbi K."/>
            <person name="Hall N."/>
            <person name="Watson M."/>
            <person name="Adriaenssens E.M."/>
            <person name="Foster-Nyarko E."/>
            <person name="Jarju S."/>
            <person name="Secka A."/>
            <person name="Antonio M."/>
            <person name="Oren A."/>
            <person name="Chaudhuri R.R."/>
            <person name="La Ragione R."/>
            <person name="Hildebrand F."/>
            <person name="Pallen M.J."/>
        </authorList>
    </citation>
    <scope>NUCLEOTIDE SEQUENCE</scope>
    <source>
        <strain evidence="5">ChiGjej1B1-1692</strain>
    </source>
</reference>
<dbReference type="GO" id="GO:0003700">
    <property type="term" value="F:DNA-binding transcription factor activity"/>
    <property type="evidence" value="ECO:0007669"/>
    <property type="project" value="InterPro"/>
</dbReference>
<sequence>MELNCLELFMKTLSGININTVIFRKDCSNLELVDNRFRMHLYENYPYGSTLSLSSQKIKKNTLVCKTDEFSHTYFFLRIPEEFLSEEDTDFMSIGPFLSRRKSHGEIYQIMQDNALPERLLNDVSAFYDSIPVVDNLPAFQNVILQLAAGLFGTEYHFDYLPEDSVLFLGSGKIYNTVKDNPQMARDSIAERYEVENELMAAISAGDYDRAHELHGRFIKYHIRPRAKSPLRNQQHLSIILNTLCRKAAEAGGVHPLYIDDLSTRFAVLINEVNSLTGISALPGEMIHKYCLLVKNHAMKGYSAVTKEIISYIDFHYTEDLNLNFFAKMFNISKTYLSNLFRKETGSTLTEFIHQVRMRKAITLINSSALPITAIATACGYNDINYFIRIFKRTYGLSPKQYQKTIMHTGH</sequence>
<reference evidence="5" key="2">
    <citation type="submission" date="2021-04" db="EMBL/GenBank/DDBJ databases">
        <authorList>
            <person name="Gilroy R."/>
        </authorList>
    </citation>
    <scope>NUCLEOTIDE SEQUENCE</scope>
    <source>
        <strain evidence="5">ChiGjej1B1-1692</strain>
    </source>
</reference>
<evidence type="ECO:0000256" key="1">
    <source>
        <dbReference type="ARBA" id="ARBA00023015"/>
    </source>
</evidence>
<gene>
    <name evidence="5" type="ORF">H9757_03235</name>
</gene>
<dbReference type="EMBL" id="DWWK01000040">
    <property type="protein sequence ID" value="HJC38069.1"/>
    <property type="molecule type" value="Genomic_DNA"/>
</dbReference>